<evidence type="ECO:0000256" key="1">
    <source>
        <dbReference type="ARBA" id="ARBA00004442"/>
    </source>
</evidence>
<evidence type="ECO:0000256" key="4">
    <source>
        <dbReference type="SAM" id="MobiDB-lite"/>
    </source>
</evidence>
<dbReference type="InterPro" id="IPR050330">
    <property type="entry name" value="Bact_OuterMem_StrucFunc"/>
</dbReference>
<dbReference type="InterPro" id="IPR036737">
    <property type="entry name" value="OmpA-like_sf"/>
</dbReference>
<protein>
    <recommendedName>
        <fullName evidence="5">OmpA-like domain-containing protein</fullName>
    </recommendedName>
</protein>
<dbReference type="CDD" id="cd07185">
    <property type="entry name" value="OmpA_C-like"/>
    <property type="match status" value="1"/>
</dbReference>
<dbReference type="PRINTS" id="PR01021">
    <property type="entry name" value="OMPADOMAIN"/>
</dbReference>
<gene>
    <name evidence="6" type="ORF">BLL36_00545</name>
</gene>
<dbReference type="GO" id="GO:0009279">
    <property type="term" value="C:cell outer membrane"/>
    <property type="evidence" value="ECO:0007669"/>
    <property type="project" value="UniProtKB-SubCell"/>
</dbReference>
<reference evidence="6 7" key="1">
    <citation type="submission" date="2016-10" db="EMBL/GenBank/DDBJ databases">
        <title>Pseudomonas lactis sp. nov. and Pseudomonas paralactis sp. nov., isolated from bovine raw milk.</title>
        <authorList>
            <person name="Von Neubeck M."/>
            <person name="Huptas C."/>
            <person name="Glueck C."/>
            <person name="Krewinkel M."/>
            <person name="Stoeckel M."/>
            <person name="Stressler T."/>
            <person name="Fischer L."/>
            <person name="Hinrichs J."/>
            <person name="Scherer S."/>
            <person name="Wenning M."/>
        </authorList>
    </citation>
    <scope>NUCLEOTIDE SEQUENCE [LARGE SCALE GENOMIC DNA]</scope>
    <source>
        <strain evidence="6 7">DSM 17516</strain>
    </source>
</reference>
<evidence type="ECO:0000259" key="5">
    <source>
        <dbReference type="PROSITE" id="PS51123"/>
    </source>
</evidence>
<evidence type="ECO:0000313" key="7">
    <source>
        <dbReference type="Proteomes" id="UP000189295"/>
    </source>
</evidence>
<dbReference type="Pfam" id="PF00691">
    <property type="entry name" value="OmpA"/>
    <property type="match status" value="1"/>
</dbReference>
<comment type="caution">
    <text evidence="6">The sequence shown here is derived from an EMBL/GenBank/DDBJ whole genome shotgun (WGS) entry which is preliminary data.</text>
</comment>
<dbReference type="AlphaFoldDB" id="A0A1V2KIF8"/>
<dbReference type="RefSeq" id="WP_076949551.1">
    <property type="nucleotide sequence ID" value="NZ_MNPW01000001.1"/>
</dbReference>
<sequence length="282" mass="31095">MSPMIRGLGCAVLLGSAVLGGCASHPSGEQALQQAGSDFQKVKEDANVLRIAPKDVIRAGESLARADRLSSYWGSGADVVHYAYLSQRYSAIAREHTEQALNEERGAKLELERQRLQLALRESKLISVQQQGKWLEEQIASLTTTQTDRGLVMTLGDVLFDTGEAELKNSANRTVLKIVQFLQLNPKRVVRIEGYADNTGGERENLKLSRDRAQSVADVLEDLGIDEKRIQVEGYGDQYPVEANASERGRAQNRRVEIVFSDESVKDTPTEPPLSRASPLPH</sequence>
<organism evidence="6 7">
    <name type="scientific">Pseudomonas cedrina subsp. cedrina</name>
    <dbReference type="NCBI Taxonomy" id="76762"/>
    <lineage>
        <taxon>Bacteria</taxon>
        <taxon>Pseudomonadati</taxon>
        <taxon>Pseudomonadota</taxon>
        <taxon>Gammaproteobacteria</taxon>
        <taxon>Pseudomonadales</taxon>
        <taxon>Pseudomonadaceae</taxon>
        <taxon>Pseudomonas</taxon>
    </lineage>
</organism>
<keyword evidence="2 3" id="KW-0472">Membrane</keyword>
<dbReference type="PROSITE" id="PS51257">
    <property type="entry name" value="PROKAR_LIPOPROTEIN"/>
    <property type="match status" value="1"/>
</dbReference>
<dbReference type="PROSITE" id="PS51123">
    <property type="entry name" value="OMPA_2"/>
    <property type="match status" value="1"/>
</dbReference>
<dbReference type="PRINTS" id="PR01023">
    <property type="entry name" value="NAFLGMOTY"/>
</dbReference>
<accession>A0A1V2KIF8</accession>
<feature type="domain" description="OmpA-like" evidence="5">
    <location>
        <begin position="147"/>
        <end position="264"/>
    </location>
</feature>
<proteinExistence type="predicted"/>
<dbReference type="PANTHER" id="PTHR30329">
    <property type="entry name" value="STATOR ELEMENT OF FLAGELLAR MOTOR COMPLEX"/>
    <property type="match status" value="1"/>
</dbReference>
<dbReference type="InterPro" id="IPR006665">
    <property type="entry name" value="OmpA-like"/>
</dbReference>
<comment type="subcellular location">
    <subcellularLocation>
        <location evidence="1">Cell outer membrane</location>
    </subcellularLocation>
</comment>
<dbReference type="Proteomes" id="UP000189295">
    <property type="component" value="Unassembled WGS sequence"/>
</dbReference>
<dbReference type="EMBL" id="MNPW01000001">
    <property type="protein sequence ID" value="ONH57185.1"/>
    <property type="molecule type" value="Genomic_DNA"/>
</dbReference>
<feature type="compositionally biased region" description="Basic and acidic residues" evidence="4">
    <location>
        <begin position="246"/>
        <end position="269"/>
    </location>
</feature>
<dbReference type="Gene3D" id="3.30.1330.60">
    <property type="entry name" value="OmpA-like domain"/>
    <property type="match status" value="1"/>
</dbReference>
<dbReference type="SUPFAM" id="SSF103088">
    <property type="entry name" value="OmpA-like"/>
    <property type="match status" value="1"/>
</dbReference>
<evidence type="ECO:0000313" key="6">
    <source>
        <dbReference type="EMBL" id="ONH57185.1"/>
    </source>
</evidence>
<name>A0A1V2KIF8_PSECE</name>
<dbReference type="Pfam" id="PF14346">
    <property type="entry name" value="DUF4398"/>
    <property type="match status" value="1"/>
</dbReference>
<dbReference type="PANTHER" id="PTHR30329:SF20">
    <property type="entry name" value="EXPORTED PROTEIN"/>
    <property type="match status" value="1"/>
</dbReference>
<evidence type="ECO:0000256" key="2">
    <source>
        <dbReference type="ARBA" id="ARBA00023136"/>
    </source>
</evidence>
<feature type="region of interest" description="Disordered" evidence="4">
    <location>
        <begin position="246"/>
        <end position="282"/>
    </location>
</feature>
<dbReference type="InterPro" id="IPR025511">
    <property type="entry name" value="DUF4398"/>
</dbReference>
<evidence type="ECO:0000256" key="3">
    <source>
        <dbReference type="PROSITE-ProRule" id="PRU00473"/>
    </source>
</evidence>
<dbReference type="InterPro" id="IPR006664">
    <property type="entry name" value="OMP_bac"/>
</dbReference>